<comment type="caution">
    <text evidence="7">The sequence shown here is derived from an EMBL/GenBank/DDBJ whole genome shotgun (WGS) entry which is preliminary data.</text>
</comment>
<feature type="transmembrane region" description="Helical" evidence="5">
    <location>
        <begin position="25"/>
        <end position="50"/>
    </location>
</feature>
<keyword evidence="4 5" id="KW-0472">Membrane</keyword>
<evidence type="ECO:0000259" key="6">
    <source>
        <dbReference type="Pfam" id="PF01545"/>
    </source>
</evidence>
<evidence type="ECO:0000256" key="1">
    <source>
        <dbReference type="ARBA" id="ARBA00004141"/>
    </source>
</evidence>
<feature type="transmembrane region" description="Helical" evidence="5">
    <location>
        <begin position="114"/>
        <end position="135"/>
    </location>
</feature>
<comment type="subcellular location">
    <subcellularLocation>
        <location evidence="1">Membrane</location>
        <topology evidence="1">Multi-pass membrane protein</topology>
    </subcellularLocation>
</comment>
<keyword evidence="8" id="KW-1185">Reference proteome</keyword>
<proteinExistence type="predicted"/>
<sequence>MGVTARETGGGAGTIIAPGRLRRTVLVVAGLNLAYFFVESGIALAIGSVSLFADSVDFLEDTAVNLLIFLALGWSLAWRARMGKVMAGIILVPALAAAWQAFAKVSHPAPPDPLALLLTAGGAAVVNLACTLILARLRHHGGSMTTAAWLAARNDVVVNLAIIAMGLLTLWLRSGWPDIVLGLIIVVVNVAAAKEVWEVATSEGLAARALAGEEID</sequence>
<evidence type="ECO:0000256" key="4">
    <source>
        <dbReference type="ARBA" id="ARBA00023136"/>
    </source>
</evidence>
<dbReference type="GO" id="GO:0008324">
    <property type="term" value="F:monoatomic cation transmembrane transporter activity"/>
    <property type="evidence" value="ECO:0007669"/>
    <property type="project" value="InterPro"/>
</dbReference>
<evidence type="ECO:0000256" key="5">
    <source>
        <dbReference type="SAM" id="Phobius"/>
    </source>
</evidence>
<dbReference type="InterPro" id="IPR027469">
    <property type="entry name" value="Cation_efflux_TMD_sf"/>
</dbReference>
<evidence type="ECO:0000313" key="8">
    <source>
        <dbReference type="Proteomes" id="UP000429644"/>
    </source>
</evidence>
<accession>A0A7J9UZX3</accession>
<dbReference type="Pfam" id="PF01545">
    <property type="entry name" value="Cation_efflux"/>
    <property type="match status" value="1"/>
</dbReference>
<reference evidence="7 8" key="1">
    <citation type="submission" date="2019-10" db="EMBL/GenBank/DDBJ databases">
        <title>Georgenia wutianyii sp. nov. and Georgenia yuyongxinii sp. nov. isolated from plateau pika (Ochotona curzoniae) in the Qinghai-Tibet plateau of China.</title>
        <authorList>
            <person name="Tian Z."/>
        </authorList>
    </citation>
    <scope>NUCLEOTIDE SEQUENCE [LARGE SCALE GENOMIC DNA]</scope>
    <source>
        <strain evidence="7 8">JCM 15130</strain>
    </source>
</reference>
<dbReference type="EMBL" id="WHPD01003250">
    <property type="protein sequence ID" value="MPV89992.1"/>
    <property type="molecule type" value="Genomic_DNA"/>
</dbReference>
<keyword evidence="2 5" id="KW-0812">Transmembrane</keyword>
<dbReference type="OrthoDB" id="3254729at2"/>
<evidence type="ECO:0000256" key="2">
    <source>
        <dbReference type="ARBA" id="ARBA00022692"/>
    </source>
</evidence>
<evidence type="ECO:0000256" key="3">
    <source>
        <dbReference type="ARBA" id="ARBA00022989"/>
    </source>
</evidence>
<evidence type="ECO:0000313" key="7">
    <source>
        <dbReference type="EMBL" id="MPV89992.1"/>
    </source>
</evidence>
<dbReference type="SUPFAM" id="SSF161111">
    <property type="entry name" value="Cation efflux protein transmembrane domain-like"/>
    <property type="match status" value="1"/>
</dbReference>
<feature type="transmembrane region" description="Helical" evidence="5">
    <location>
        <begin position="62"/>
        <end position="78"/>
    </location>
</feature>
<name>A0A7J9UZX3_9MICO</name>
<feature type="transmembrane region" description="Helical" evidence="5">
    <location>
        <begin position="85"/>
        <end position="102"/>
    </location>
</feature>
<feature type="domain" description="Cation efflux protein transmembrane" evidence="6">
    <location>
        <begin position="87"/>
        <end position="192"/>
    </location>
</feature>
<protein>
    <submittedName>
        <fullName evidence="7">Cation transporter</fullName>
    </submittedName>
</protein>
<dbReference type="Proteomes" id="UP000429644">
    <property type="component" value="Unassembled WGS sequence"/>
</dbReference>
<dbReference type="Gene3D" id="1.20.1510.10">
    <property type="entry name" value="Cation efflux protein transmembrane domain"/>
    <property type="match status" value="1"/>
</dbReference>
<feature type="transmembrane region" description="Helical" evidence="5">
    <location>
        <begin position="156"/>
        <end position="173"/>
    </location>
</feature>
<organism evidence="7 8">
    <name type="scientific">Georgenia ruanii</name>
    <dbReference type="NCBI Taxonomy" id="348442"/>
    <lineage>
        <taxon>Bacteria</taxon>
        <taxon>Bacillati</taxon>
        <taxon>Actinomycetota</taxon>
        <taxon>Actinomycetes</taxon>
        <taxon>Micrococcales</taxon>
        <taxon>Bogoriellaceae</taxon>
        <taxon>Georgenia</taxon>
    </lineage>
</organism>
<dbReference type="InterPro" id="IPR058533">
    <property type="entry name" value="Cation_efflux_TM"/>
</dbReference>
<keyword evidence="3 5" id="KW-1133">Transmembrane helix</keyword>
<dbReference type="AlphaFoldDB" id="A0A7J9UZX3"/>
<gene>
    <name evidence="7" type="ORF">GB882_15060</name>
</gene>
<dbReference type="GO" id="GO:0016020">
    <property type="term" value="C:membrane"/>
    <property type="evidence" value="ECO:0007669"/>
    <property type="project" value="UniProtKB-SubCell"/>
</dbReference>